<evidence type="ECO:0000313" key="12">
    <source>
        <dbReference type="EMBL" id="PHN05047.1"/>
    </source>
</evidence>
<dbReference type="OrthoDB" id="9808891at2"/>
<dbReference type="GO" id="GO:0003755">
    <property type="term" value="F:peptidyl-prolyl cis-trans isomerase activity"/>
    <property type="evidence" value="ECO:0007669"/>
    <property type="project" value="UniProtKB-UniRule"/>
</dbReference>
<dbReference type="PROSITE" id="PS50059">
    <property type="entry name" value="FKBP_PPIASE"/>
    <property type="match status" value="1"/>
</dbReference>
<evidence type="ECO:0000256" key="7">
    <source>
        <dbReference type="ARBA" id="ARBA00023235"/>
    </source>
</evidence>
<accession>A0A2D0N991</accession>
<evidence type="ECO:0000313" key="13">
    <source>
        <dbReference type="Proteomes" id="UP000223913"/>
    </source>
</evidence>
<protein>
    <recommendedName>
        <fullName evidence="10">Peptidyl-prolyl cis-trans isomerase</fullName>
        <ecNumber evidence="10">5.2.1.8</ecNumber>
    </recommendedName>
</protein>
<dbReference type="Gene3D" id="3.10.50.40">
    <property type="match status" value="1"/>
</dbReference>
<dbReference type="AlphaFoldDB" id="A0A2D0N991"/>
<comment type="similarity">
    <text evidence="3 10">Belongs to the FKBP-type PPIase family.</text>
</comment>
<evidence type="ECO:0000256" key="4">
    <source>
        <dbReference type="ARBA" id="ARBA00022490"/>
    </source>
</evidence>
<comment type="subcellular location">
    <subcellularLocation>
        <location evidence="2">Cytoplasm</location>
    </subcellularLocation>
</comment>
<proteinExistence type="inferred from homology"/>
<dbReference type="InterPro" id="IPR046357">
    <property type="entry name" value="PPIase_dom_sf"/>
</dbReference>
<dbReference type="GO" id="GO:0042026">
    <property type="term" value="P:protein refolding"/>
    <property type="evidence" value="ECO:0007669"/>
    <property type="project" value="UniProtKB-ARBA"/>
</dbReference>
<dbReference type="EC" id="5.2.1.8" evidence="10"/>
<comment type="function">
    <text evidence="8">Also involved in hydrogenase metallocenter assembly, probably by participating in the nickel insertion step. This function in hydrogenase biosynthesis requires chaperone activity and the presence of the metal-binding domain, but not PPIase activity.</text>
</comment>
<keyword evidence="6" id="KW-0143">Chaperone</keyword>
<feature type="domain" description="PPIase FKBP-type" evidence="11">
    <location>
        <begin position="6"/>
        <end position="82"/>
    </location>
</feature>
<dbReference type="Proteomes" id="UP000223913">
    <property type="component" value="Unassembled WGS sequence"/>
</dbReference>
<dbReference type="InterPro" id="IPR001179">
    <property type="entry name" value="PPIase_FKBP_dom"/>
</dbReference>
<dbReference type="InterPro" id="IPR048261">
    <property type="entry name" value="SlpA/SlyD-like_ins_sf"/>
</dbReference>
<dbReference type="PANTHER" id="PTHR47861:SF3">
    <property type="entry name" value="FKBP-TYPE PEPTIDYL-PROLYL CIS-TRANS ISOMERASE SLYD"/>
    <property type="match status" value="1"/>
</dbReference>
<evidence type="ECO:0000256" key="9">
    <source>
        <dbReference type="PROSITE-ProRule" id="PRU00277"/>
    </source>
</evidence>
<keyword evidence="13" id="KW-1185">Reference proteome</keyword>
<organism evidence="12 13">
    <name type="scientific">Flavilitoribacter nigricans (strain ATCC 23147 / DSM 23189 / NBRC 102662 / NCIMB 1420 / SS-2)</name>
    <name type="common">Lewinella nigricans</name>
    <dbReference type="NCBI Taxonomy" id="1122177"/>
    <lineage>
        <taxon>Bacteria</taxon>
        <taxon>Pseudomonadati</taxon>
        <taxon>Bacteroidota</taxon>
        <taxon>Saprospiria</taxon>
        <taxon>Saprospirales</taxon>
        <taxon>Lewinellaceae</taxon>
        <taxon>Flavilitoribacter</taxon>
    </lineage>
</organism>
<keyword evidence="5 9" id="KW-0697">Rotamase</keyword>
<evidence type="ECO:0000256" key="1">
    <source>
        <dbReference type="ARBA" id="ARBA00000971"/>
    </source>
</evidence>
<evidence type="ECO:0000256" key="2">
    <source>
        <dbReference type="ARBA" id="ARBA00004496"/>
    </source>
</evidence>
<keyword evidence="4" id="KW-0963">Cytoplasm</keyword>
<dbReference type="Gene3D" id="2.40.10.330">
    <property type="match status" value="1"/>
</dbReference>
<keyword evidence="7 9" id="KW-0413">Isomerase</keyword>
<dbReference type="EMBL" id="PDUD01000023">
    <property type="protein sequence ID" value="PHN05047.1"/>
    <property type="molecule type" value="Genomic_DNA"/>
</dbReference>
<dbReference type="SUPFAM" id="SSF54534">
    <property type="entry name" value="FKBP-like"/>
    <property type="match status" value="1"/>
</dbReference>
<reference evidence="12 13" key="1">
    <citation type="submission" date="2017-10" db="EMBL/GenBank/DDBJ databases">
        <title>The draft genome sequence of Lewinella nigricans NBRC 102662.</title>
        <authorList>
            <person name="Wang K."/>
        </authorList>
    </citation>
    <scope>NUCLEOTIDE SEQUENCE [LARGE SCALE GENOMIC DNA]</scope>
    <source>
        <strain evidence="12 13">NBRC 102662</strain>
    </source>
</reference>
<dbReference type="RefSeq" id="WP_099151594.1">
    <property type="nucleotide sequence ID" value="NZ_PDUD01000023.1"/>
</dbReference>
<evidence type="ECO:0000256" key="8">
    <source>
        <dbReference type="ARBA" id="ARBA00037071"/>
    </source>
</evidence>
<gene>
    <name evidence="12" type="ORF">CRP01_18660</name>
</gene>
<dbReference type="GO" id="GO:0005737">
    <property type="term" value="C:cytoplasm"/>
    <property type="evidence" value="ECO:0007669"/>
    <property type="project" value="UniProtKB-SubCell"/>
</dbReference>
<evidence type="ECO:0000256" key="3">
    <source>
        <dbReference type="ARBA" id="ARBA00006577"/>
    </source>
</evidence>
<evidence type="ECO:0000256" key="10">
    <source>
        <dbReference type="RuleBase" id="RU003915"/>
    </source>
</evidence>
<evidence type="ECO:0000259" key="11">
    <source>
        <dbReference type="PROSITE" id="PS50059"/>
    </source>
</evidence>
<comment type="caution">
    <text evidence="12">The sequence shown here is derived from an EMBL/GenBank/DDBJ whole genome shotgun (WGS) entry which is preliminary data.</text>
</comment>
<name>A0A2D0N991_FLAN2</name>
<evidence type="ECO:0000256" key="6">
    <source>
        <dbReference type="ARBA" id="ARBA00023186"/>
    </source>
</evidence>
<sequence length="166" mass="18565">MTVDEQRIITIAYELREANAEGPVVEIMDANWPFKFYYGSGKLLPAFEEKLYGLEEGEAFKFILSPAEAYGEVRQSEIIDLPMDLFEQSPETPLAEGKYVTVTDDQGGQHNGMILSWNNTAVKVDFNHAMAGKALHFSGVILNVRSATVDELIRKSYIKEDGVRGN</sequence>
<dbReference type="PANTHER" id="PTHR47861">
    <property type="entry name" value="FKBP-TYPE PEPTIDYL-PROLYL CIS-TRANS ISOMERASE SLYD"/>
    <property type="match status" value="1"/>
</dbReference>
<evidence type="ECO:0000256" key="5">
    <source>
        <dbReference type="ARBA" id="ARBA00023110"/>
    </source>
</evidence>
<comment type="catalytic activity">
    <reaction evidence="1 9 10">
        <text>[protein]-peptidylproline (omega=180) = [protein]-peptidylproline (omega=0)</text>
        <dbReference type="Rhea" id="RHEA:16237"/>
        <dbReference type="Rhea" id="RHEA-COMP:10747"/>
        <dbReference type="Rhea" id="RHEA-COMP:10748"/>
        <dbReference type="ChEBI" id="CHEBI:83833"/>
        <dbReference type="ChEBI" id="CHEBI:83834"/>
        <dbReference type="EC" id="5.2.1.8"/>
    </reaction>
</comment>
<dbReference type="Pfam" id="PF00254">
    <property type="entry name" value="FKBP_C"/>
    <property type="match status" value="1"/>
</dbReference>